<evidence type="ECO:0000313" key="4">
    <source>
        <dbReference type="Proteomes" id="UP000600139"/>
    </source>
</evidence>
<reference evidence="3" key="1">
    <citation type="submission" date="2021-01" db="EMBL/GenBank/DDBJ databases">
        <title>Modified the classification status of verrucomicrobia.</title>
        <authorList>
            <person name="Feng X."/>
        </authorList>
    </citation>
    <scope>NUCLEOTIDE SEQUENCE</scope>
    <source>
        <strain evidence="3">JCM 18052</strain>
    </source>
</reference>
<feature type="chain" id="PRO_5037818249" evidence="1">
    <location>
        <begin position="20"/>
        <end position="158"/>
    </location>
</feature>
<dbReference type="AlphaFoldDB" id="A0A934RAU2"/>
<evidence type="ECO:0000313" key="3">
    <source>
        <dbReference type="EMBL" id="MBK1818179.1"/>
    </source>
</evidence>
<feature type="domain" description="DUF2846" evidence="2">
    <location>
        <begin position="29"/>
        <end position="113"/>
    </location>
</feature>
<dbReference type="EMBL" id="JAENIK010000013">
    <property type="protein sequence ID" value="MBK1818179.1"/>
    <property type="molecule type" value="Genomic_DNA"/>
</dbReference>
<organism evidence="3 4">
    <name type="scientific">Luteolibacter yonseiensis</name>
    <dbReference type="NCBI Taxonomy" id="1144680"/>
    <lineage>
        <taxon>Bacteria</taxon>
        <taxon>Pseudomonadati</taxon>
        <taxon>Verrucomicrobiota</taxon>
        <taxon>Verrucomicrobiia</taxon>
        <taxon>Verrucomicrobiales</taxon>
        <taxon>Verrucomicrobiaceae</taxon>
        <taxon>Luteolibacter</taxon>
    </lineage>
</organism>
<keyword evidence="1" id="KW-0732">Signal</keyword>
<evidence type="ECO:0000256" key="1">
    <source>
        <dbReference type="SAM" id="SignalP"/>
    </source>
</evidence>
<name>A0A934RAU2_9BACT</name>
<protein>
    <submittedName>
        <fullName evidence="3">DUF2846 domain-containing protein</fullName>
    </submittedName>
</protein>
<comment type="caution">
    <text evidence="3">The sequence shown here is derived from an EMBL/GenBank/DDBJ whole genome shotgun (WGS) entry which is preliminary data.</text>
</comment>
<dbReference type="Proteomes" id="UP000600139">
    <property type="component" value="Unassembled WGS sequence"/>
</dbReference>
<feature type="signal peptide" evidence="1">
    <location>
        <begin position="1"/>
        <end position="19"/>
    </location>
</feature>
<dbReference type="RefSeq" id="WP_200353128.1">
    <property type="nucleotide sequence ID" value="NZ_BAABHZ010000002.1"/>
</dbReference>
<proteinExistence type="predicted"/>
<dbReference type="PROSITE" id="PS51257">
    <property type="entry name" value="PROKAR_LIPOPROTEIN"/>
    <property type="match status" value="1"/>
</dbReference>
<gene>
    <name evidence="3" type="ORF">JIN84_21325</name>
</gene>
<dbReference type="Pfam" id="PF11008">
    <property type="entry name" value="DUF2846"/>
    <property type="match status" value="1"/>
</dbReference>
<dbReference type="InterPro" id="IPR022548">
    <property type="entry name" value="DUF2846"/>
</dbReference>
<keyword evidence="4" id="KW-1185">Reference proteome</keyword>
<accession>A0A934RAU2</accession>
<evidence type="ECO:0000259" key="2">
    <source>
        <dbReference type="Pfam" id="PF11008"/>
    </source>
</evidence>
<sequence>MKYLLLLLCPILMSCGASGPRFTNSAPAAGRGRVIVYRVPSTPGGRAANVTVDGRRQGRLKMKGYLAYDLQPGRHIIGMTFDKSSTFGDVTPASQEVHVGNGGKVFLRYSTKAVYGGPGMMIGNVMMPDYTMHGILSHCSEVQALPEVRRYNMGEPSR</sequence>